<dbReference type="EMBL" id="JAIQCV010000008">
    <property type="protein sequence ID" value="KAH1072825.1"/>
    <property type="molecule type" value="Genomic_DNA"/>
</dbReference>
<dbReference type="AlphaFoldDB" id="A0A9D3ZVX8"/>
<dbReference type="OrthoDB" id="10477762at2759"/>
<organism evidence="1 2">
    <name type="scientific">Gossypium stocksii</name>
    <dbReference type="NCBI Taxonomy" id="47602"/>
    <lineage>
        <taxon>Eukaryota</taxon>
        <taxon>Viridiplantae</taxon>
        <taxon>Streptophyta</taxon>
        <taxon>Embryophyta</taxon>
        <taxon>Tracheophyta</taxon>
        <taxon>Spermatophyta</taxon>
        <taxon>Magnoliopsida</taxon>
        <taxon>eudicotyledons</taxon>
        <taxon>Gunneridae</taxon>
        <taxon>Pentapetalae</taxon>
        <taxon>rosids</taxon>
        <taxon>malvids</taxon>
        <taxon>Malvales</taxon>
        <taxon>Malvaceae</taxon>
        <taxon>Malvoideae</taxon>
        <taxon>Gossypium</taxon>
    </lineage>
</organism>
<evidence type="ECO:0000313" key="1">
    <source>
        <dbReference type="EMBL" id="KAH1072825.1"/>
    </source>
</evidence>
<reference evidence="1 2" key="1">
    <citation type="journal article" date="2021" name="Plant Biotechnol. J.">
        <title>Multi-omics assisted identification of the key and species-specific regulatory components of drought-tolerant mechanisms in Gossypium stocksii.</title>
        <authorList>
            <person name="Yu D."/>
            <person name="Ke L."/>
            <person name="Zhang D."/>
            <person name="Wu Y."/>
            <person name="Sun Y."/>
            <person name="Mei J."/>
            <person name="Sun J."/>
            <person name="Sun Y."/>
        </authorList>
    </citation>
    <scope>NUCLEOTIDE SEQUENCE [LARGE SCALE GENOMIC DNA]</scope>
    <source>
        <strain evidence="2">cv. E1</strain>
        <tissue evidence="1">Leaf</tissue>
    </source>
</reference>
<sequence>MSFLMKIGFNLVSNSNALWVCVLRSRYGWKEQILGTINKSQCSHLWQFLSKIWLLLRENLDWAIGDGASARYWKDSWILDVINRIINIRPPHPDLGSDNVIWARSTSGAFSIRSAFWTLKEDTWSSREESWENIWKYQGYVDASAPKSSKVKARQFESFFSGYKNNIPSLNPINIFDNTWVLLSTNGVMVRETSYAATRGVVRDNDGNWIMGFSRYLGVYSLFEAEVWVILDEVLILLNK</sequence>
<name>A0A9D3ZVX8_9ROSI</name>
<proteinExistence type="predicted"/>
<evidence type="ECO:0008006" key="3">
    <source>
        <dbReference type="Google" id="ProtNLM"/>
    </source>
</evidence>
<comment type="caution">
    <text evidence="1">The sequence shown here is derived from an EMBL/GenBank/DDBJ whole genome shotgun (WGS) entry which is preliminary data.</text>
</comment>
<evidence type="ECO:0000313" key="2">
    <source>
        <dbReference type="Proteomes" id="UP000828251"/>
    </source>
</evidence>
<keyword evidence="2" id="KW-1185">Reference proteome</keyword>
<protein>
    <recommendedName>
        <fullName evidence="3">RNase H type-1 domain-containing protein</fullName>
    </recommendedName>
</protein>
<accession>A0A9D3ZVX8</accession>
<gene>
    <name evidence="1" type="ORF">J1N35_025153</name>
</gene>
<dbReference type="Proteomes" id="UP000828251">
    <property type="component" value="Unassembled WGS sequence"/>
</dbReference>